<reference evidence="2" key="1">
    <citation type="submission" date="2017-02" db="EMBL/GenBank/DDBJ databases">
        <authorList>
            <person name="Varghese N."/>
            <person name="Submissions S."/>
        </authorList>
    </citation>
    <scope>NUCLEOTIDE SEQUENCE [LARGE SCALE GENOMIC DNA]</scope>
    <source>
        <strain evidence="2">ATCC 27862</strain>
    </source>
</reference>
<sequence length="45" mass="5136">MSNIKRSSIFNLKSKYHPSDNFEKFNSRTIGVIGNNNAIPIKIIK</sequence>
<dbReference type="AlphaFoldDB" id="A0A1T4KXQ9"/>
<proteinExistence type="predicted"/>
<evidence type="ECO:0000313" key="1">
    <source>
        <dbReference type="EMBL" id="SJZ47206.1"/>
    </source>
</evidence>
<dbReference type="EMBL" id="FUXF01000005">
    <property type="protein sequence ID" value="SJZ47206.1"/>
    <property type="molecule type" value="Genomic_DNA"/>
</dbReference>
<protein>
    <submittedName>
        <fullName evidence="1">Uncharacterized protein</fullName>
    </submittedName>
</protein>
<dbReference type="Proteomes" id="UP000190389">
    <property type="component" value="Unassembled WGS sequence"/>
</dbReference>
<accession>A0A1T4KXQ9</accession>
<gene>
    <name evidence="1" type="ORF">SAMN02745154_00232</name>
</gene>
<organism evidence="1 2">
    <name type="scientific">Mycoplasmopsis verecunda</name>
    <dbReference type="NCBI Taxonomy" id="171291"/>
    <lineage>
        <taxon>Bacteria</taxon>
        <taxon>Bacillati</taxon>
        <taxon>Mycoplasmatota</taxon>
        <taxon>Mycoplasmoidales</taxon>
        <taxon>Metamycoplasmataceae</taxon>
        <taxon>Mycoplasmopsis</taxon>
    </lineage>
</organism>
<name>A0A1T4KXQ9_9BACT</name>
<evidence type="ECO:0000313" key="2">
    <source>
        <dbReference type="Proteomes" id="UP000190389"/>
    </source>
</evidence>
<keyword evidence="2" id="KW-1185">Reference proteome</keyword>